<dbReference type="EMBL" id="JAFHDT010000020">
    <property type="protein sequence ID" value="KAI7794813.1"/>
    <property type="molecule type" value="Genomic_DNA"/>
</dbReference>
<dbReference type="AlphaFoldDB" id="A0A9W7TE67"/>
<organism evidence="2 3">
    <name type="scientific">Triplophysa rosa</name>
    <name type="common">Cave loach</name>
    <dbReference type="NCBI Taxonomy" id="992332"/>
    <lineage>
        <taxon>Eukaryota</taxon>
        <taxon>Metazoa</taxon>
        <taxon>Chordata</taxon>
        <taxon>Craniata</taxon>
        <taxon>Vertebrata</taxon>
        <taxon>Euteleostomi</taxon>
        <taxon>Actinopterygii</taxon>
        <taxon>Neopterygii</taxon>
        <taxon>Teleostei</taxon>
        <taxon>Ostariophysi</taxon>
        <taxon>Cypriniformes</taxon>
        <taxon>Nemacheilidae</taxon>
        <taxon>Triplophysa</taxon>
    </lineage>
</organism>
<protein>
    <submittedName>
        <fullName evidence="2">Uncharacterized protein</fullName>
    </submittedName>
</protein>
<evidence type="ECO:0000313" key="2">
    <source>
        <dbReference type="EMBL" id="KAI7794813.1"/>
    </source>
</evidence>
<name>A0A9W7TE67_TRIRA</name>
<accession>A0A9W7TE67</accession>
<evidence type="ECO:0000313" key="3">
    <source>
        <dbReference type="Proteomes" id="UP001059041"/>
    </source>
</evidence>
<gene>
    <name evidence="2" type="ORF">IRJ41_001944</name>
</gene>
<dbReference type="Proteomes" id="UP001059041">
    <property type="component" value="Linkage Group LG20"/>
</dbReference>
<comment type="caution">
    <text evidence="2">The sequence shown here is derived from an EMBL/GenBank/DDBJ whole genome shotgun (WGS) entry which is preliminary data.</text>
</comment>
<proteinExistence type="predicted"/>
<sequence length="75" mass="8227">MRWTEFDIHKLKKREKLNGVSLDSLQDSQVSLGSVEQSVTFVNRIGPERMHHAAGESLGSPDSPGSMCPDIGFGK</sequence>
<reference evidence="2" key="1">
    <citation type="submission" date="2021-02" db="EMBL/GenBank/DDBJ databases">
        <title>Comparative genomics reveals that relaxation of natural selection precedes convergent phenotypic evolution of cavefish.</title>
        <authorList>
            <person name="Peng Z."/>
        </authorList>
    </citation>
    <scope>NUCLEOTIDE SEQUENCE</scope>
    <source>
        <tissue evidence="2">Muscle</tissue>
    </source>
</reference>
<keyword evidence="3" id="KW-1185">Reference proteome</keyword>
<feature type="region of interest" description="Disordered" evidence="1">
    <location>
        <begin position="51"/>
        <end position="75"/>
    </location>
</feature>
<evidence type="ECO:0000256" key="1">
    <source>
        <dbReference type="SAM" id="MobiDB-lite"/>
    </source>
</evidence>